<proteinExistence type="predicted"/>
<accession>Q1A045</accession>
<reference evidence="1 2" key="1">
    <citation type="journal article" date="2006" name="PLoS Genet.">
        <title>Exploring the mycobacteriophage metaproteome: phage genomics as an educational platform.</title>
        <authorList>
            <person name="Hatfull G.F."/>
            <person name="Pedulla M.L."/>
            <person name="Jacobs-Sera D."/>
            <person name="Cichon P.M."/>
            <person name="Foley A."/>
            <person name="Ford M.E."/>
            <person name="Gonda R.M."/>
            <person name="Houtz J.M."/>
            <person name="Hryckowian A.J."/>
            <person name="Kelchner V.A."/>
            <person name="Namburi S."/>
            <person name="Pajcini K.V."/>
            <person name="Popovich M.G."/>
            <person name="Schleicher D.T."/>
            <person name="Simanek B.Z."/>
            <person name="Smith A.L."/>
            <person name="Zdanowicz G.M."/>
            <person name="Kumar V."/>
            <person name="Peebles C.L."/>
            <person name="Jacobs W.R.Jr."/>
            <person name="Lawrence J.G."/>
            <person name="Hendrix R.W."/>
        </authorList>
    </citation>
    <scope>NUCLEOTIDE SEQUENCE [LARGE SCALE GENOMIC DNA]</scope>
</reference>
<name>Q1A045_9CAUD</name>
<protein>
    <submittedName>
        <fullName evidence="1">Uncharacterized protein</fullName>
    </submittedName>
</protein>
<dbReference type="RefSeq" id="YP_654968.1">
    <property type="nucleotide sequence ID" value="NC_008195.1"/>
</dbReference>
<keyword evidence="2" id="KW-1185">Reference proteome</keyword>
<dbReference type="EMBL" id="DQ398044">
    <property type="protein sequence ID" value="ABD58188.1"/>
    <property type="molecule type" value="Genomic_DNA"/>
</dbReference>
<gene>
    <name evidence="1" type="primary">71</name>
    <name evidence="1" type="ORF">PBI_COOPER_71</name>
</gene>
<dbReference type="Proteomes" id="UP000000904">
    <property type="component" value="Segment"/>
</dbReference>
<organism evidence="1 2">
    <name type="scientific">Mycobacterium phage Cooper</name>
    <dbReference type="NCBI Taxonomy" id="373406"/>
    <lineage>
        <taxon>Viruses</taxon>
        <taxon>Duplodnaviria</taxon>
        <taxon>Heunggongvirae</taxon>
        <taxon>Uroviricota</taxon>
        <taxon>Caudoviricetes</taxon>
        <taxon>Bclasvirinae</taxon>
        <taxon>Coopervirus</taxon>
        <taxon>Coopervirus cooper</taxon>
    </lineage>
</organism>
<dbReference type="KEGG" id="vg:4157000"/>
<evidence type="ECO:0000313" key="1">
    <source>
        <dbReference type="EMBL" id="ABD58188.1"/>
    </source>
</evidence>
<sequence>MGLADHRHHATQHLVALLEPNPNLPDALHQVADVAACHRDKMLELLGDGPELTAGLRKLLEAKDCFVRQALLDRVDDQ</sequence>
<dbReference type="OrthoDB" id="27181at10239"/>
<evidence type="ECO:0000313" key="2">
    <source>
        <dbReference type="Proteomes" id="UP000000904"/>
    </source>
</evidence>